<dbReference type="PANTHER" id="PTHR31600">
    <property type="entry name" value="TINY MACROCYSTS PROTEIN B-RELATED"/>
    <property type="match status" value="1"/>
</dbReference>
<dbReference type="Pfam" id="PF25474">
    <property type="entry name" value="TPR_TmcB"/>
    <property type="match status" value="1"/>
</dbReference>
<feature type="region of interest" description="Disordered" evidence="1">
    <location>
        <begin position="182"/>
        <end position="212"/>
    </location>
</feature>
<dbReference type="Proteomes" id="UP001281761">
    <property type="component" value="Unassembled WGS sequence"/>
</dbReference>
<organism evidence="3 4">
    <name type="scientific">Blattamonas nauphoetae</name>
    <dbReference type="NCBI Taxonomy" id="2049346"/>
    <lineage>
        <taxon>Eukaryota</taxon>
        <taxon>Metamonada</taxon>
        <taxon>Preaxostyla</taxon>
        <taxon>Oxymonadida</taxon>
        <taxon>Blattamonas</taxon>
    </lineage>
</organism>
<dbReference type="InterPro" id="IPR057352">
    <property type="entry name" value="TPR_TmcB/C"/>
</dbReference>
<proteinExistence type="predicted"/>
<evidence type="ECO:0000313" key="3">
    <source>
        <dbReference type="EMBL" id="KAK2954557.1"/>
    </source>
</evidence>
<name>A0ABQ9XS67_9EUKA</name>
<feature type="domain" description="TmcB/TmcC TPR repeats" evidence="2">
    <location>
        <begin position="63"/>
        <end position="179"/>
    </location>
</feature>
<comment type="caution">
    <text evidence="3">The sequence shown here is derived from an EMBL/GenBank/DDBJ whole genome shotgun (WGS) entry which is preliminary data.</text>
</comment>
<evidence type="ECO:0000259" key="2">
    <source>
        <dbReference type="Pfam" id="PF25474"/>
    </source>
</evidence>
<dbReference type="InterPro" id="IPR011990">
    <property type="entry name" value="TPR-like_helical_dom_sf"/>
</dbReference>
<sequence>MNYVDLIDTTPLKRHKTKANLPFHYAHFLAHFKKNHVKAQSVYKTARMSSPSWPLRFLLFCQTKEKSNRGGVRNEMANAQFQLQMSKAVEKHDTAKNAMRDIFSNLTAPNPRLNVIPSLLHLIVDNEAKSRKICEELLATHPQSTQLLRQYAALLLDIYHDEDMADIILQRADQIEEDSTVTLPTATGGTDQQTALQPKDPNAQKDEKTSRMSGASGALIAFAVTWLNKVMQTNEENETLLELMPAGHEEKKIDLLSSMLTGFQLMDQGRHKIIEAALSVFESLKRNEKTEVLLPIIDFLMITNTHRPHERNE</sequence>
<feature type="compositionally biased region" description="Polar residues" evidence="1">
    <location>
        <begin position="182"/>
        <end position="196"/>
    </location>
</feature>
<keyword evidence="4" id="KW-1185">Reference proteome</keyword>
<protein>
    <recommendedName>
        <fullName evidence="2">TmcB/TmcC TPR repeats domain-containing protein</fullName>
    </recommendedName>
</protein>
<gene>
    <name evidence="3" type="ORF">BLNAU_10408</name>
</gene>
<dbReference type="Gene3D" id="1.25.40.10">
    <property type="entry name" value="Tetratricopeptide repeat domain"/>
    <property type="match status" value="1"/>
</dbReference>
<evidence type="ECO:0000256" key="1">
    <source>
        <dbReference type="SAM" id="MobiDB-lite"/>
    </source>
</evidence>
<dbReference type="PANTHER" id="PTHR31600:SF2">
    <property type="entry name" value="GAMETE ENRICHED GENE 10 PROTEIN-RELATED"/>
    <property type="match status" value="1"/>
</dbReference>
<accession>A0ABQ9XS67</accession>
<dbReference type="InterPro" id="IPR052994">
    <property type="entry name" value="Tiny_macrocysts_regulators"/>
</dbReference>
<evidence type="ECO:0000313" key="4">
    <source>
        <dbReference type="Proteomes" id="UP001281761"/>
    </source>
</evidence>
<dbReference type="EMBL" id="JARBJD010000076">
    <property type="protein sequence ID" value="KAK2954557.1"/>
    <property type="molecule type" value="Genomic_DNA"/>
</dbReference>
<reference evidence="3 4" key="1">
    <citation type="journal article" date="2022" name="bioRxiv">
        <title>Genomics of Preaxostyla Flagellates Illuminates Evolutionary Transitions and the Path Towards Mitochondrial Loss.</title>
        <authorList>
            <person name="Novak L.V.F."/>
            <person name="Treitli S.C."/>
            <person name="Pyrih J."/>
            <person name="Halakuc P."/>
            <person name="Pipaliya S.V."/>
            <person name="Vacek V."/>
            <person name="Brzon O."/>
            <person name="Soukal P."/>
            <person name="Eme L."/>
            <person name="Dacks J.B."/>
            <person name="Karnkowska A."/>
            <person name="Elias M."/>
            <person name="Hampl V."/>
        </authorList>
    </citation>
    <scope>NUCLEOTIDE SEQUENCE [LARGE SCALE GENOMIC DNA]</scope>
    <source>
        <strain evidence="3">NAU3</strain>
        <tissue evidence="3">Gut</tissue>
    </source>
</reference>